<sequence>MNLSERLATLRQIKDIGQKVLASHLKVSIGTISNYENGVHQPDLDTLCRFAEYYDVTIDYLLGRTAHSASPLNYQECNIYMELRERIFLETANLSPESLHTLEWITRLLADYEITVKSANTAPCIAQPLAQTQQPTE</sequence>
<dbReference type="InterPro" id="IPR001387">
    <property type="entry name" value="Cro/C1-type_HTH"/>
</dbReference>
<dbReference type="CDD" id="cd00093">
    <property type="entry name" value="HTH_XRE"/>
    <property type="match status" value="1"/>
</dbReference>
<feature type="domain" description="HTH cro/C1-type" evidence="2">
    <location>
        <begin position="7"/>
        <end position="61"/>
    </location>
</feature>
<dbReference type="PANTHER" id="PTHR46558">
    <property type="entry name" value="TRACRIPTIONAL REGULATORY PROTEIN-RELATED-RELATED"/>
    <property type="match status" value="1"/>
</dbReference>
<dbReference type="OrthoDB" id="9812239at2"/>
<dbReference type="RefSeq" id="WP_103240237.1">
    <property type="nucleotide sequence ID" value="NZ_JANJZD010000013.1"/>
</dbReference>
<dbReference type="PANTHER" id="PTHR46558:SF11">
    <property type="entry name" value="HTH-TYPE TRANSCRIPTIONAL REGULATOR XRE"/>
    <property type="match status" value="1"/>
</dbReference>
<dbReference type="InterPro" id="IPR010982">
    <property type="entry name" value="Lambda_DNA-bd_dom_sf"/>
</dbReference>
<accession>A0A2K4ZI77</accession>
<dbReference type="SMART" id="SM00530">
    <property type="entry name" value="HTH_XRE"/>
    <property type="match status" value="1"/>
</dbReference>
<dbReference type="PROSITE" id="PS50943">
    <property type="entry name" value="HTH_CROC1"/>
    <property type="match status" value="1"/>
</dbReference>
<dbReference type="Gene3D" id="1.10.260.40">
    <property type="entry name" value="lambda repressor-like DNA-binding domains"/>
    <property type="match status" value="1"/>
</dbReference>
<evidence type="ECO:0000256" key="1">
    <source>
        <dbReference type="ARBA" id="ARBA00023125"/>
    </source>
</evidence>
<keyword evidence="1" id="KW-0238">DNA-binding</keyword>
<dbReference type="Pfam" id="PF12844">
    <property type="entry name" value="HTH_19"/>
    <property type="match status" value="1"/>
</dbReference>
<gene>
    <name evidence="3" type="primary">xre_2</name>
    <name evidence="3" type="ORF">AMURIS_02898</name>
</gene>
<evidence type="ECO:0000259" key="2">
    <source>
        <dbReference type="PROSITE" id="PS50943"/>
    </source>
</evidence>
<reference evidence="3 4" key="1">
    <citation type="submission" date="2018-01" db="EMBL/GenBank/DDBJ databases">
        <authorList>
            <person name="Gaut B.S."/>
            <person name="Morton B.R."/>
            <person name="Clegg M.T."/>
            <person name="Duvall M.R."/>
        </authorList>
    </citation>
    <scope>NUCLEOTIDE SEQUENCE [LARGE SCALE GENOMIC DNA]</scope>
    <source>
        <strain evidence="3">GP69</strain>
    </source>
</reference>
<proteinExistence type="predicted"/>
<evidence type="ECO:0000313" key="3">
    <source>
        <dbReference type="EMBL" id="SOY30175.1"/>
    </source>
</evidence>
<dbReference type="GO" id="GO:0003677">
    <property type="term" value="F:DNA binding"/>
    <property type="evidence" value="ECO:0007669"/>
    <property type="project" value="UniProtKB-KW"/>
</dbReference>
<protein>
    <submittedName>
        <fullName evidence="3">HTH-type transcriptional regulator Xre</fullName>
    </submittedName>
</protein>
<dbReference type="EMBL" id="OFSM01000014">
    <property type="protein sequence ID" value="SOY30175.1"/>
    <property type="molecule type" value="Genomic_DNA"/>
</dbReference>
<dbReference type="AlphaFoldDB" id="A0A2K4ZI77"/>
<name>A0A2K4ZI77_9FIRM</name>
<organism evidence="3 4">
    <name type="scientific">Acetatifactor muris</name>
    <dbReference type="NCBI Taxonomy" id="879566"/>
    <lineage>
        <taxon>Bacteria</taxon>
        <taxon>Bacillati</taxon>
        <taxon>Bacillota</taxon>
        <taxon>Clostridia</taxon>
        <taxon>Lachnospirales</taxon>
        <taxon>Lachnospiraceae</taxon>
        <taxon>Acetatifactor</taxon>
    </lineage>
</organism>
<dbReference type="Proteomes" id="UP000236311">
    <property type="component" value="Unassembled WGS sequence"/>
</dbReference>
<keyword evidence="4" id="KW-1185">Reference proteome</keyword>
<dbReference type="SUPFAM" id="SSF47413">
    <property type="entry name" value="lambda repressor-like DNA-binding domains"/>
    <property type="match status" value="1"/>
</dbReference>
<evidence type="ECO:0000313" key="4">
    <source>
        <dbReference type="Proteomes" id="UP000236311"/>
    </source>
</evidence>